<dbReference type="Proteomes" id="UP000294321">
    <property type="component" value="Chromosome"/>
</dbReference>
<comment type="function">
    <text evidence="4">Responsible for synthesis of pseudouridine from uracil.</text>
</comment>
<gene>
    <name evidence="6" type="ORF">ELX58_01710</name>
</gene>
<dbReference type="InterPro" id="IPR006225">
    <property type="entry name" value="PsdUridine_synth_RluC/D"/>
</dbReference>
<comment type="similarity">
    <text evidence="2 4">Belongs to the pseudouridine synthase RluA family.</text>
</comment>
<dbReference type="EMBL" id="CP034726">
    <property type="protein sequence ID" value="QBP17890.1"/>
    <property type="molecule type" value="Genomic_DNA"/>
</dbReference>
<dbReference type="PANTHER" id="PTHR21600">
    <property type="entry name" value="MITOCHONDRIAL RNA PSEUDOURIDINE SYNTHASE"/>
    <property type="match status" value="1"/>
</dbReference>
<dbReference type="GO" id="GO:0003723">
    <property type="term" value="F:RNA binding"/>
    <property type="evidence" value="ECO:0007669"/>
    <property type="project" value="InterPro"/>
</dbReference>
<dbReference type="NCBIfam" id="TIGR00005">
    <property type="entry name" value="rluA_subfam"/>
    <property type="match status" value="1"/>
</dbReference>
<reference evidence="7" key="1">
    <citation type="submission" date="2018-12" db="EMBL/GenBank/DDBJ databases">
        <title>A new species of lactobacillus.</title>
        <authorList>
            <person name="Jian Y."/>
            <person name="Xin L."/>
            <person name="Hong Z.J."/>
            <person name="Ming L.Z."/>
            <person name="Hong X.Z."/>
        </authorList>
    </citation>
    <scope>NUCLEOTIDE SEQUENCE [LARGE SCALE GENOMIC DNA]</scope>
    <source>
        <strain evidence="7">HSLZ-75</strain>
    </source>
</reference>
<dbReference type="InterPro" id="IPR020103">
    <property type="entry name" value="PsdUridine_synth_cat_dom_sf"/>
</dbReference>
<dbReference type="PANTHER" id="PTHR21600:SF35">
    <property type="entry name" value="PSEUDOURIDINE SYNTHASE"/>
    <property type="match status" value="1"/>
</dbReference>
<name>A0A4P6ZKW5_9LACO</name>
<keyword evidence="7" id="KW-1185">Reference proteome</keyword>
<dbReference type="GO" id="GO:0000455">
    <property type="term" value="P:enzyme-directed rRNA pseudouridine synthesis"/>
    <property type="evidence" value="ECO:0007669"/>
    <property type="project" value="TreeGrafter"/>
</dbReference>
<dbReference type="SUPFAM" id="SSF55120">
    <property type="entry name" value="Pseudouridine synthase"/>
    <property type="match status" value="1"/>
</dbReference>
<dbReference type="InterPro" id="IPR006145">
    <property type="entry name" value="PsdUridine_synth_RsuA/RluA"/>
</dbReference>
<accession>A0A4P6ZKW5</accession>
<dbReference type="EC" id="5.4.99.-" evidence="4"/>
<dbReference type="OrthoDB" id="9807829at2"/>
<evidence type="ECO:0000313" key="6">
    <source>
        <dbReference type="EMBL" id="QBP17890.1"/>
    </source>
</evidence>
<evidence type="ECO:0000259" key="5">
    <source>
        <dbReference type="Pfam" id="PF00849"/>
    </source>
</evidence>
<evidence type="ECO:0000256" key="4">
    <source>
        <dbReference type="RuleBase" id="RU362028"/>
    </source>
</evidence>
<protein>
    <recommendedName>
        <fullName evidence="4">Pseudouridine synthase</fullName>
        <ecNumber evidence="4">5.4.99.-</ecNumber>
    </recommendedName>
</protein>
<dbReference type="CDD" id="cd02869">
    <property type="entry name" value="PseudoU_synth_RluA_like"/>
    <property type="match status" value="1"/>
</dbReference>
<feature type="active site" evidence="3">
    <location>
        <position position="135"/>
    </location>
</feature>
<sequence length="296" mass="34510">MTSFTWRYKFIGPKKLGNFLYGKLVSHTLLKKVKFHGGRILVNNHARRTNYNLQPNDLVTMILPPEPSNPNVVPSDKPIKIIYESHNFLVVHKPGGIASIPNSRYKQDTLTNRVKGYFIRKKYSNLRIHIVNRLDRNTSGMVIFAKNHFAHSVLDYQLKNNQIIKKYITVIKGRLNPKTGLIILPIGQDSNSLVKQRVSVNGKYSKTGFRVIDETNHYTLVSVRLYTGRTHQIRVHFSTIGHPIIGDWLYGKPIPSKRLALHCYYLSFYDVFRQKRLKLFDPVPFWIQHFYDIEHK</sequence>
<dbReference type="AlphaFoldDB" id="A0A4P6ZKW5"/>
<dbReference type="Pfam" id="PF00849">
    <property type="entry name" value="PseudoU_synth_2"/>
    <property type="match status" value="1"/>
</dbReference>
<dbReference type="Gene3D" id="3.30.2350.10">
    <property type="entry name" value="Pseudouridine synthase"/>
    <property type="match status" value="1"/>
</dbReference>
<keyword evidence="4" id="KW-0413">Isomerase</keyword>
<dbReference type="InterPro" id="IPR050188">
    <property type="entry name" value="RluA_PseudoU_synthase"/>
</dbReference>
<organism evidence="6 7">
    <name type="scientific">Acetilactobacillus jinshanensis</name>
    <dbReference type="NCBI Taxonomy" id="1720083"/>
    <lineage>
        <taxon>Bacteria</taxon>
        <taxon>Bacillati</taxon>
        <taxon>Bacillota</taxon>
        <taxon>Bacilli</taxon>
        <taxon>Lactobacillales</taxon>
        <taxon>Lactobacillaceae</taxon>
        <taxon>Acetilactobacillus</taxon>
    </lineage>
</organism>
<evidence type="ECO:0000256" key="2">
    <source>
        <dbReference type="ARBA" id="ARBA00010876"/>
    </source>
</evidence>
<evidence type="ECO:0000313" key="7">
    <source>
        <dbReference type="Proteomes" id="UP000294321"/>
    </source>
</evidence>
<dbReference type="KEGG" id="lji:ELX58_01710"/>
<evidence type="ECO:0000256" key="1">
    <source>
        <dbReference type="ARBA" id="ARBA00000073"/>
    </source>
</evidence>
<comment type="catalytic activity">
    <reaction evidence="1 4">
        <text>a uridine in RNA = a pseudouridine in RNA</text>
        <dbReference type="Rhea" id="RHEA:48348"/>
        <dbReference type="Rhea" id="RHEA-COMP:12068"/>
        <dbReference type="Rhea" id="RHEA-COMP:12069"/>
        <dbReference type="ChEBI" id="CHEBI:65314"/>
        <dbReference type="ChEBI" id="CHEBI:65315"/>
    </reaction>
</comment>
<proteinExistence type="inferred from homology"/>
<dbReference type="GO" id="GO:0140098">
    <property type="term" value="F:catalytic activity, acting on RNA"/>
    <property type="evidence" value="ECO:0007669"/>
    <property type="project" value="UniProtKB-ARBA"/>
</dbReference>
<feature type="domain" description="Pseudouridine synthase RsuA/RluA-like" evidence="5">
    <location>
        <begin position="87"/>
        <end position="238"/>
    </location>
</feature>
<dbReference type="GO" id="GO:0009982">
    <property type="term" value="F:pseudouridine synthase activity"/>
    <property type="evidence" value="ECO:0007669"/>
    <property type="project" value="InterPro"/>
</dbReference>
<evidence type="ECO:0000256" key="3">
    <source>
        <dbReference type="PIRSR" id="PIRSR606225-1"/>
    </source>
</evidence>